<evidence type="ECO:0000256" key="1">
    <source>
        <dbReference type="SAM" id="MobiDB-lite"/>
    </source>
</evidence>
<dbReference type="Proteomes" id="UP001556040">
    <property type="component" value="Unassembled WGS sequence"/>
</dbReference>
<feature type="transmembrane region" description="Helical" evidence="2">
    <location>
        <begin position="47"/>
        <end position="67"/>
    </location>
</feature>
<keyword evidence="4" id="KW-1185">Reference proteome</keyword>
<evidence type="ECO:0008006" key="5">
    <source>
        <dbReference type="Google" id="ProtNLM"/>
    </source>
</evidence>
<keyword evidence="2" id="KW-0812">Transmembrane</keyword>
<keyword evidence="2" id="KW-0472">Membrane</keyword>
<evidence type="ECO:0000313" key="4">
    <source>
        <dbReference type="Proteomes" id="UP001556040"/>
    </source>
</evidence>
<proteinExistence type="predicted"/>
<accession>A0ABV3PYS3</accession>
<feature type="region of interest" description="Disordered" evidence="1">
    <location>
        <begin position="72"/>
        <end position="105"/>
    </location>
</feature>
<dbReference type="RefSeq" id="WP_367777525.1">
    <property type="nucleotide sequence ID" value="NZ_JBFMIA010000001.1"/>
</dbReference>
<comment type="caution">
    <text evidence="3">The sequence shown here is derived from an EMBL/GenBank/DDBJ whole genome shotgun (WGS) entry which is preliminary data.</text>
</comment>
<protein>
    <recommendedName>
        <fullName evidence="5">Sigma-X negative effector</fullName>
    </recommendedName>
</protein>
<organism evidence="3 4">
    <name type="scientific">Jeotgalibacillus marinus</name>
    <dbReference type="NCBI Taxonomy" id="86667"/>
    <lineage>
        <taxon>Bacteria</taxon>
        <taxon>Bacillati</taxon>
        <taxon>Bacillota</taxon>
        <taxon>Bacilli</taxon>
        <taxon>Bacillales</taxon>
        <taxon>Caryophanaceae</taxon>
        <taxon>Jeotgalibacillus</taxon>
    </lineage>
</organism>
<name>A0ABV3PYS3_9BACL</name>
<reference evidence="3 4" key="1">
    <citation type="journal article" date="1979" name="Int. J. Syst. Evol. Microbiol.">
        <title>Bacillus globisporus subsp. marinus subsp. nov.</title>
        <authorList>
            <person name="Liu H."/>
        </authorList>
    </citation>
    <scope>NUCLEOTIDE SEQUENCE [LARGE SCALE GENOMIC DNA]</scope>
    <source>
        <strain evidence="3 4">DSM 1297</strain>
    </source>
</reference>
<gene>
    <name evidence="3" type="ORF">AB1471_00330</name>
</gene>
<evidence type="ECO:0000313" key="3">
    <source>
        <dbReference type="EMBL" id="MEW9500242.1"/>
    </source>
</evidence>
<evidence type="ECO:0000256" key="2">
    <source>
        <dbReference type="SAM" id="Phobius"/>
    </source>
</evidence>
<keyword evidence="2" id="KW-1133">Transmembrane helix</keyword>
<feature type="compositionally biased region" description="Polar residues" evidence="1">
    <location>
        <begin position="72"/>
        <end position="90"/>
    </location>
</feature>
<dbReference type="EMBL" id="JBFMIA010000001">
    <property type="protein sequence ID" value="MEW9500242.1"/>
    <property type="molecule type" value="Genomic_DNA"/>
</dbReference>
<sequence length="385" mass="43586">MMRRSNWEDHEIKELLKKMPKIKSNLSAESMYHQIQQGSKKKAKKRWVPIAASVAAIFLFIIFNPSFQTTDSQLSGGSTDMPTSGSGQLQESREATSTDYSSQESADESAMMLQPIINKGKALYATELGDRAYLTTALITQDDYVVPMTFVLPIEDRGQSMVELYNEWSDSIDEEGLGFMKYHPMSGQLSEERETVSYTINDTGQYTMHSTAEVNLMEVLLHTFSNSNYEELRIVDKEGNVAETGETGQVKPIQLKNAHKAYYMYKNSEEEYYYVPSYESFETMKKAIRSAQTTLPNTRYTSAIPENASLSIEAKDTQLFITLDQPLDGKTEIERQQFIEVFLLTAKSFGYEKVQFTNFSSEPIDGFDLTKPIEVPVGANQGIIR</sequence>